<dbReference type="InterPro" id="IPR011335">
    <property type="entry name" value="Restrct_endonuc-II-like"/>
</dbReference>
<feature type="domain" description="TnsA endonuclease N-terminal" evidence="1">
    <location>
        <begin position="72"/>
        <end position="164"/>
    </location>
</feature>
<dbReference type="InterPro" id="IPR011856">
    <property type="entry name" value="tRNA_endonuc-like_dom_sf"/>
</dbReference>
<keyword evidence="2" id="KW-0378">Hydrolase</keyword>
<dbReference type="AlphaFoldDB" id="A0A1N6N721"/>
<accession>A0A1N6N721</accession>
<gene>
    <name evidence="2" type="ORF">SAMN05421829_101135</name>
</gene>
<dbReference type="SUPFAM" id="SSF52980">
    <property type="entry name" value="Restriction endonuclease-like"/>
    <property type="match status" value="1"/>
</dbReference>
<dbReference type="Gene3D" id="3.40.1350.10">
    <property type="match status" value="1"/>
</dbReference>
<dbReference type="CDD" id="cd22362">
    <property type="entry name" value="TnsA_endonuclease-like"/>
    <property type="match status" value="1"/>
</dbReference>
<keyword evidence="2" id="KW-0540">Nuclease</keyword>
<reference evidence="3" key="1">
    <citation type="submission" date="2017-01" db="EMBL/GenBank/DDBJ databases">
        <authorList>
            <person name="Varghese N."/>
            <person name="Submissions S."/>
        </authorList>
    </citation>
    <scope>NUCLEOTIDE SEQUENCE [LARGE SCALE GENOMIC DNA]</scope>
    <source>
        <strain evidence="3">ATCC 51758</strain>
    </source>
</reference>
<dbReference type="EMBL" id="FTMD01000001">
    <property type="protein sequence ID" value="SIP87870.1"/>
    <property type="molecule type" value="Genomic_DNA"/>
</dbReference>
<dbReference type="Proteomes" id="UP000186819">
    <property type="component" value="Unassembled WGS sequence"/>
</dbReference>
<protein>
    <submittedName>
        <fullName evidence="2">TnsA endonuclease C terminal</fullName>
    </submittedName>
</protein>
<dbReference type="InterPro" id="IPR014833">
    <property type="entry name" value="TnsA_N"/>
</dbReference>
<organism evidence="2 3">
    <name type="scientific">Aromatoleum tolulyticum</name>
    <dbReference type="NCBI Taxonomy" id="34027"/>
    <lineage>
        <taxon>Bacteria</taxon>
        <taxon>Pseudomonadati</taxon>
        <taxon>Pseudomonadota</taxon>
        <taxon>Betaproteobacteria</taxon>
        <taxon>Rhodocyclales</taxon>
        <taxon>Rhodocyclaceae</taxon>
        <taxon>Aromatoleum</taxon>
    </lineage>
</organism>
<name>A0A1N6N721_9RHOO</name>
<evidence type="ECO:0000259" key="1">
    <source>
        <dbReference type="Pfam" id="PF08722"/>
    </source>
</evidence>
<dbReference type="GO" id="GO:0004519">
    <property type="term" value="F:endonuclease activity"/>
    <property type="evidence" value="ECO:0007669"/>
    <property type="project" value="UniProtKB-KW"/>
</dbReference>
<evidence type="ECO:0000313" key="2">
    <source>
        <dbReference type="EMBL" id="SIP87870.1"/>
    </source>
</evidence>
<keyword evidence="2" id="KW-0255">Endonuclease</keyword>
<sequence>MGKFKWSENKIQQLEAEGRGKGTGVGYKPWVEVTDFSSQGKSRRIFSRKTGRVHHLLSDVEWQLFLLLEFSRNVIDIREQYPLRRDETLSLAAQRNIKHPIYPGTTVATVMTCDFLVTFERDGQKSLAAFSCKRSDGAEDARKVELLEIERAYFDGLGIAHHLVFHSELPTNKVSNLVWCRGATINNEGIEEYPDSFRELSERLVAELRTPGRSGSFAEYCANFEARTGAPVGTGLRIARALLWEGRLLTDLHQRDLAATPVAMFRVAQQPTLRVVGA</sequence>
<keyword evidence="3" id="KW-1185">Reference proteome</keyword>
<proteinExistence type="predicted"/>
<dbReference type="GO" id="GO:0003676">
    <property type="term" value="F:nucleic acid binding"/>
    <property type="evidence" value="ECO:0007669"/>
    <property type="project" value="InterPro"/>
</dbReference>
<evidence type="ECO:0000313" key="3">
    <source>
        <dbReference type="Proteomes" id="UP000186819"/>
    </source>
</evidence>
<dbReference type="Pfam" id="PF08722">
    <property type="entry name" value="Tn7_TnsA-like_N"/>
    <property type="match status" value="1"/>
</dbReference>
<dbReference type="STRING" id="34027.SAMN05421829_101135"/>